<name>A0A3A2ZCX8_9EURO</name>
<dbReference type="OrthoDB" id="6133115at2759"/>
<sequence>MNAMISEKFAECEELFTNIVSSAKCLELYENNVPHSLWEDELGRFRVWAGNVGAHQRDQESLDYRLRDASHIKDQIIRQLSQLFGVLNDLQIEPAELLLEERSDNGSDVSDDEVLQSGIWSIYNSLVDCINSLNQMSLLARNPTPRDQLVGIKVKDIAPFRVYDRQHASNKYPHADAGIVDRLGSIISNCRAVIKYRQTKYAKLGGAPSYRNTGASPSTVYGRDPTETGAHDTPSESDSSATSNAHILQQEAQKNWDGPNLRCPLCHESNLQGKDAEKHLGRHLEDLALFALPRSDPEALNTGSLGASEDDMPGVDTSHLEEQQTPEDAVMDDLRGRTLVASFFYICVRTTNIHILC</sequence>
<evidence type="ECO:0000313" key="2">
    <source>
        <dbReference type="EMBL" id="RJE20796.1"/>
    </source>
</evidence>
<dbReference type="Proteomes" id="UP000266188">
    <property type="component" value="Unassembled WGS sequence"/>
</dbReference>
<dbReference type="STRING" id="2070753.A0A3A2ZCX8"/>
<dbReference type="PANTHER" id="PTHR35391">
    <property type="entry name" value="C2H2-TYPE DOMAIN-CONTAINING PROTEIN-RELATED"/>
    <property type="match status" value="1"/>
</dbReference>
<proteinExistence type="predicted"/>
<dbReference type="PANTHER" id="PTHR35391:SF7">
    <property type="entry name" value="C2H2-TYPE DOMAIN-CONTAINING PROTEIN"/>
    <property type="match status" value="1"/>
</dbReference>
<organism evidence="2 3">
    <name type="scientific">Aspergillus sclerotialis</name>
    <dbReference type="NCBI Taxonomy" id="2070753"/>
    <lineage>
        <taxon>Eukaryota</taxon>
        <taxon>Fungi</taxon>
        <taxon>Dikarya</taxon>
        <taxon>Ascomycota</taxon>
        <taxon>Pezizomycotina</taxon>
        <taxon>Eurotiomycetes</taxon>
        <taxon>Eurotiomycetidae</taxon>
        <taxon>Eurotiales</taxon>
        <taxon>Aspergillaceae</taxon>
        <taxon>Aspergillus</taxon>
        <taxon>Aspergillus subgen. Polypaecilum</taxon>
    </lineage>
</organism>
<keyword evidence="3" id="KW-1185">Reference proteome</keyword>
<dbReference type="EMBL" id="MVGC01000276">
    <property type="protein sequence ID" value="RJE20796.1"/>
    <property type="molecule type" value="Genomic_DNA"/>
</dbReference>
<protein>
    <submittedName>
        <fullName evidence="2">Uncharacterized protein</fullName>
    </submittedName>
</protein>
<comment type="caution">
    <text evidence="2">The sequence shown here is derived from an EMBL/GenBank/DDBJ whole genome shotgun (WGS) entry which is preliminary data.</text>
</comment>
<feature type="compositionally biased region" description="Polar residues" evidence="1">
    <location>
        <begin position="210"/>
        <end position="219"/>
    </location>
</feature>
<accession>A0A3A2ZCX8</accession>
<feature type="region of interest" description="Disordered" evidence="1">
    <location>
        <begin position="299"/>
        <end position="325"/>
    </location>
</feature>
<dbReference type="AlphaFoldDB" id="A0A3A2ZCX8"/>
<feature type="region of interest" description="Disordered" evidence="1">
    <location>
        <begin position="206"/>
        <end position="244"/>
    </location>
</feature>
<evidence type="ECO:0000256" key="1">
    <source>
        <dbReference type="SAM" id="MobiDB-lite"/>
    </source>
</evidence>
<evidence type="ECO:0000313" key="3">
    <source>
        <dbReference type="Proteomes" id="UP000266188"/>
    </source>
</evidence>
<reference evidence="3" key="1">
    <citation type="submission" date="2017-02" db="EMBL/GenBank/DDBJ databases">
        <authorList>
            <person name="Tafer H."/>
            <person name="Lopandic K."/>
        </authorList>
    </citation>
    <scope>NUCLEOTIDE SEQUENCE [LARGE SCALE GENOMIC DNA]</scope>
    <source>
        <strain evidence="3">CBS 366.77</strain>
    </source>
</reference>
<gene>
    <name evidence="2" type="ORF">PHISCL_06865</name>
</gene>
<feature type="compositionally biased region" description="Basic and acidic residues" evidence="1">
    <location>
        <begin position="224"/>
        <end position="234"/>
    </location>
</feature>